<evidence type="ECO:0000259" key="7">
    <source>
        <dbReference type="SMART" id="SM00752"/>
    </source>
</evidence>
<comment type="subcellular location">
    <subcellularLocation>
        <location evidence="1">Endomembrane system</location>
        <topology evidence="1">Multi-pass membrane protein</topology>
    </subcellularLocation>
</comment>
<dbReference type="GO" id="GO:0012505">
    <property type="term" value="C:endomembrane system"/>
    <property type="evidence" value="ECO:0007669"/>
    <property type="project" value="UniProtKB-SubCell"/>
</dbReference>
<evidence type="ECO:0000256" key="5">
    <source>
        <dbReference type="SAM" id="MobiDB-lite"/>
    </source>
</evidence>
<name>A0A8J3SZ76_9ACTN</name>
<dbReference type="PANTHER" id="PTHR39535">
    <property type="entry name" value="SPORULATION-DELAYING PROTEIN SDPB"/>
    <property type="match status" value="1"/>
</dbReference>
<dbReference type="InterPro" id="IPR011020">
    <property type="entry name" value="HTTM-like"/>
</dbReference>
<keyword evidence="4 6" id="KW-0472">Membrane</keyword>
<proteinExistence type="predicted"/>
<evidence type="ECO:0000256" key="2">
    <source>
        <dbReference type="ARBA" id="ARBA00022692"/>
    </source>
</evidence>
<dbReference type="Proteomes" id="UP000634476">
    <property type="component" value="Unassembled WGS sequence"/>
</dbReference>
<feature type="compositionally biased region" description="Basic residues" evidence="5">
    <location>
        <begin position="296"/>
        <end position="306"/>
    </location>
</feature>
<keyword evidence="9" id="KW-1185">Reference proteome</keyword>
<organism evidence="8 9">
    <name type="scientific">Planobispora takensis</name>
    <dbReference type="NCBI Taxonomy" id="1367882"/>
    <lineage>
        <taxon>Bacteria</taxon>
        <taxon>Bacillati</taxon>
        <taxon>Actinomycetota</taxon>
        <taxon>Actinomycetes</taxon>
        <taxon>Streptosporangiales</taxon>
        <taxon>Streptosporangiaceae</taxon>
        <taxon>Planobispora</taxon>
    </lineage>
</organism>
<reference evidence="8" key="1">
    <citation type="submission" date="2021-01" db="EMBL/GenBank/DDBJ databases">
        <title>Whole genome shotgun sequence of Planobispora takensis NBRC 109077.</title>
        <authorList>
            <person name="Komaki H."/>
            <person name="Tamura T."/>
        </authorList>
    </citation>
    <scope>NUCLEOTIDE SEQUENCE</scope>
    <source>
        <strain evidence="8">NBRC 109077</strain>
    </source>
</reference>
<dbReference type="PANTHER" id="PTHR39535:SF2">
    <property type="entry name" value="HTTM DOMAIN-CONTAINING PROTEIN"/>
    <property type="match status" value="1"/>
</dbReference>
<dbReference type="InterPro" id="IPR052964">
    <property type="entry name" value="Sporulation_signal_mat"/>
</dbReference>
<feature type="domain" description="HTTM-like" evidence="7">
    <location>
        <begin position="11"/>
        <end position="284"/>
    </location>
</feature>
<evidence type="ECO:0000256" key="6">
    <source>
        <dbReference type="SAM" id="Phobius"/>
    </source>
</evidence>
<dbReference type="AlphaFoldDB" id="A0A8J3SZ76"/>
<keyword evidence="3 6" id="KW-1133">Transmembrane helix</keyword>
<sequence>MTKVAGRLAARFEPTGLPMALGRTVMSLAQLSVLLFTPDAVLFAAVPGDPAGVGCGGLANLSLWCLTGTSPAALTTNRIIAIVVLMAVASGYRPRWTCVPHWYVTFGLSIGLTMPDGGARAAQAATMLIIPLCLADRRTWSWAGPPPEIPPAWRGASYAAHLALRCQIAIIYTSACLSKLLSPSWRNGTAMYAISNDPFYGAPDALHELLAPLFRSYAPLAALTWSVLAGELAIALCMLGPARLRRLGLTIAIMLHAAIIGVMGLFSFGLIMIGIVTLSCAGPVTSGDPLPTKGPPHARGHSPARS</sequence>
<evidence type="ECO:0000256" key="1">
    <source>
        <dbReference type="ARBA" id="ARBA00004127"/>
    </source>
</evidence>
<dbReference type="SMART" id="SM00752">
    <property type="entry name" value="HTTM"/>
    <property type="match status" value="1"/>
</dbReference>
<dbReference type="RefSeq" id="WP_203872696.1">
    <property type="nucleotide sequence ID" value="NZ_BOOK01000001.1"/>
</dbReference>
<keyword evidence="2 6" id="KW-0812">Transmembrane</keyword>
<evidence type="ECO:0000256" key="4">
    <source>
        <dbReference type="ARBA" id="ARBA00023136"/>
    </source>
</evidence>
<comment type="caution">
    <text evidence="8">The sequence shown here is derived from an EMBL/GenBank/DDBJ whole genome shotgun (WGS) entry which is preliminary data.</text>
</comment>
<feature type="region of interest" description="Disordered" evidence="5">
    <location>
        <begin position="287"/>
        <end position="306"/>
    </location>
</feature>
<protein>
    <submittedName>
        <fullName evidence="8">Sporulation-delaying protein SdpB</fullName>
    </submittedName>
</protein>
<evidence type="ECO:0000256" key="3">
    <source>
        <dbReference type="ARBA" id="ARBA00022989"/>
    </source>
</evidence>
<gene>
    <name evidence="8" type="primary">sdpB</name>
    <name evidence="8" type="ORF">Pta02_02120</name>
</gene>
<accession>A0A8J3SZ76</accession>
<evidence type="ECO:0000313" key="8">
    <source>
        <dbReference type="EMBL" id="GIH98203.1"/>
    </source>
</evidence>
<evidence type="ECO:0000313" key="9">
    <source>
        <dbReference type="Proteomes" id="UP000634476"/>
    </source>
</evidence>
<feature type="transmembrane region" description="Helical" evidence="6">
    <location>
        <begin position="217"/>
        <end position="239"/>
    </location>
</feature>
<dbReference type="InterPro" id="IPR023894">
    <property type="entry name" value="Sporulation_SdpB"/>
</dbReference>
<dbReference type="NCBIfam" id="TIGR04033">
    <property type="entry name" value="export_SdpB"/>
    <property type="match status" value="1"/>
</dbReference>
<dbReference type="EMBL" id="BOOK01000001">
    <property type="protein sequence ID" value="GIH98203.1"/>
    <property type="molecule type" value="Genomic_DNA"/>
</dbReference>
<feature type="transmembrane region" description="Helical" evidence="6">
    <location>
        <begin position="251"/>
        <end position="276"/>
    </location>
</feature>